<reference evidence="9" key="1">
    <citation type="submission" date="2021-02" db="EMBL/GenBank/DDBJ databases">
        <authorList>
            <person name="Nowell W R."/>
        </authorList>
    </citation>
    <scope>NUCLEOTIDE SEQUENCE</scope>
</reference>
<proteinExistence type="inferred from homology"/>
<evidence type="ECO:0000256" key="4">
    <source>
        <dbReference type="ARBA" id="ARBA00022777"/>
    </source>
</evidence>
<dbReference type="PRINTS" id="PR00109">
    <property type="entry name" value="TYRKINASE"/>
</dbReference>
<gene>
    <name evidence="9" type="ORF">RFH988_LOCUS12069</name>
</gene>
<keyword evidence="3 6" id="KW-0547">Nucleotide-binding</keyword>
<dbReference type="CDD" id="cd06606">
    <property type="entry name" value="STKc_MAPKKK"/>
    <property type="match status" value="1"/>
</dbReference>
<dbReference type="PANTHER" id="PTHR11584:SF369">
    <property type="entry name" value="MITOGEN-ACTIVATED PROTEIN KINASE KINASE KINASE 19-RELATED"/>
    <property type="match status" value="1"/>
</dbReference>
<evidence type="ECO:0000256" key="3">
    <source>
        <dbReference type="ARBA" id="ARBA00022741"/>
    </source>
</evidence>
<dbReference type="PROSITE" id="PS00107">
    <property type="entry name" value="PROTEIN_KINASE_ATP"/>
    <property type="match status" value="1"/>
</dbReference>
<dbReference type="PROSITE" id="PS50011">
    <property type="entry name" value="PROTEIN_KINASE_DOM"/>
    <property type="match status" value="1"/>
</dbReference>
<evidence type="ECO:0000256" key="2">
    <source>
        <dbReference type="ARBA" id="ARBA00022679"/>
    </source>
</evidence>
<dbReference type="OrthoDB" id="10020384at2759"/>
<evidence type="ECO:0000256" key="5">
    <source>
        <dbReference type="ARBA" id="ARBA00022840"/>
    </source>
</evidence>
<organism evidence="9 10">
    <name type="scientific">Rotaria sordida</name>
    <dbReference type="NCBI Taxonomy" id="392033"/>
    <lineage>
        <taxon>Eukaryota</taxon>
        <taxon>Metazoa</taxon>
        <taxon>Spiralia</taxon>
        <taxon>Gnathifera</taxon>
        <taxon>Rotifera</taxon>
        <taxon>Eurotatoria</taxon>
        <taxon>Bdelloidea</taxon>
        <taxon>Philodinida</taxon>
        <taxon>Philodinidae</taxon>
        <taxon>Rotaria</taxon>
    </lineage>
</organism>
<dbReference type="GO" id="GO:0035556">
    <property type="term" value="P:intracellular signal transduction"/>
    <property type="evidence" value="ECO:0007669"/>
    <property type="project" value="UniProtKB-ARBA"/>
</dbReference>
<dbReference type="GO" id="GO:0004674">
    <property type="term" value="F:protein serine/threonine kinase activity"/>
    <property type="evidence" value="ECO:0007669"/>
    <property type="project" value="UniProtKB-KW"/>
</dbReference>
<protein>
    <recommendedName>
        <fullName evidence="8">Protein kinase domain-containing protein</fullName>
    </recommendedName>
</protein>
<dbReference type="SUPFAM" id="SSF56112">
    <property type="entry name" value="Protein kinase-like (PK-like)"/>
    <property type="match status" value="1"/>
</dbReference>
<dbReference type="AlphaFoldDB" id="A0A814DSL3"/>
<dbReference type="GO" id="GO:0005524">
    <property type="term" value="F:ATP binding"/>
    <property type="evidence" value="ECO:0007669"/>
    <property type="project" value="UniProtKB-UniRule"/>
</dbReference>
<evidence type="ECO:0000313" key="10">
    <source>
        <dbReference type="Proteomes" id="UP000663882"/>
    </source>
</evidence>
<evidence type="ECO:0000313" key="9">
    <source>
        <dbReference type="EMBL" id="CAF0959609.1"/>
    </source>
</evidence>
<dbReference type="InterPro" id="IPR011009">
    <property type="entry name" value="Kinase-like_dom_sf"/>
</dbReference>
<keyword evidence="2" id="KW-0808">Transferase</keyword>
<dbReference type="PROSITE" id="PS00108">
    <property type="entry name" value="PROTEIN_KINASE_ST"/>
    <property type="match status" value="1"/>
</dbReference>
<accession>A0A814DSL3</accession>
<dbReference type="Gene3D" id="1.10.510.10">
    <property type="entry name" value="Transferase(Phosphotransferase) domain 1"/>
    <property type="match status" value="1"/>
</dbReference>
<dbReference type="InterPro" id="IPR001245">
    <property type="entry name" value="Ser-Thr/Tyr_kinase_cat_dom"/>
</dbReference>
<dbReference type="Pfam" id="PF00069">
    <property type="entry name" value="Pkinase"/>
    <property type="match status" value="1"/>
</dbReference>
<dbReference type="Proteomes" id="UP000663882">
    <property type="component" value="Unassembled WGS sequence"/>
</dbReference>
<evidence type="ECO:0000256" key="7">
    <source>
        <dbReference type="RuleBase" id="RU000304"/>
    </source>
</evidence>
<dbReference type="PANTHER" id="PTHR11584">
    <property type="entry name" value="SERINE/THREONINE PROTEIN KINASE"/>
    <property type="match status" value="1"/>
</dbReference>
<comment type="caution">
    <text evidence="9">The sequence shown here is derived from an EMBL/GenBank/DDBJ whole genome shotgun (WGS) entry which is preliminary data.</text>
</comment>
<sequence>MLEQNYLDKFKPFQCPNIINNEESNVSSVESHTDYCVELEVIWSIKNNSQVTSEQILYTAPVLSVSKSIDSTQSEQSSDAAYISPESKIPVTSTIGKAYPLSTILEFNNITGYDTNIQINSPLSPSNVYPTTNSKSNACQLLSITTNENLGCNAKDSTGNDDDFNMKPCFGDTDCDEIYRTAHKGPEIGRGSYGIVSLYVTRTKRMIAVKEIKLDEDDSERLCGDFKWVQEVYILRALDHPYVVKFYGISIENSRLEYVPNGTVDNMLKLFGPFPNNVLQKYTRQIVEGVAYLHDEGVVHRDIKGKNVMLDKYGNIKLIDFGCAIRLMENPNTNSVEQIFGSLEGTLYWMAPEIITKTGHGEKADIWSIGCTLYEMATGKPPWLSEDNFYAVLIIIAQGTKPSGDLPERCSPEAQNFFRLCLTRDPTLRPSASDLLSHTFLNS</sequence>
<keyword evidence="5 6" id="KW-0067">ATP-binding</keyword>
<dbReference type="InterPro" id="IPR008271">
    <property type="entry name" value="Ser/Thr_kinase_AS"/>
</dbReference>
<dbReference type="EMBL" id="CAJNOO010000494">
    <property type="protein sequence ID" value="CAF0959609.1"/>
    <property type="molecule type" value="Genomic_DNA"/>
</dbReference>
<feature type="domain" description="Protein kinase" evidence="8">
    <location>
        <begin position="182"/>
        <end position="441"/>
    </location>
</feature>
<dbReference type="SMART" id="SM00220">
    <property type="entry name" value="S_TKc"/>
    <property type="match status" value="1"/>
</dbReference>
<comment type="similarity">
    <text evidence="7">Belongs to the protein kinase superfamily.</text>
</comment>
<keyword evidence="1 7" id="KW-0723">Serine/threonine-protein kinase</keyword>
<name>A0A814DSL3_9BILA</name>
<evidence type="ECO:0000256" key="1">
    <source>
        <dbReference type="ARBA" id="ARBA00022527"/>
    </source>
</evidence>
<evidence type="ECO:0000256" key="6">
    <source>
        <dbReference type="PROSITE-ProRule" id="PRU10141"/>
    </source>
</evidence>
<dbReference type="InterPro" id="IPR017441">
    <property type="entry name" value="Protein_kinase_ATP_BS"/>
</dbReference>
<evidence type="ECO:0000259" key="8">
    <source>
        <dbReference type="PROSITE" id="PS50011"/>
    </source>
</evidence>
<feature type="binding site" evidence="6">
    <location>
        <position position="210"/>
    </location>
    <ligand>
        <name>ATP</name>
        <dbReference type="ChEBI" id="CHEBI:30616"/>
    </ligand>
</feature>
<keyword evidence="4" id="KW-0418">Kinase</keyword>
<dbReference type="InterPro" id="IPR000719">
    <property type="entry name" value="Prot_kinase_dom"/>
</dbReference>